<proteinExistence type="predicted"/>
<evidence type="ECO:0000313" key="1">
    <source>
        <dbReference type="EMBL" id="ERG91155.1"/>
    </source>
</evidence>
<evidence type="ECO:0000313" key="2">
    <source>
        <dbReference type="Proteomes" id="UP000030649"/>
    </source>
</evidence>
<gene>
    <name evidence="1" type="ORF">J07HQW1_01187</name>
</gene>
<dbReference type="AlphaFoldDB" id="U1N3N3"/>
<dbReference type="HOGENOM" id="CLU_2645817_0_0_2"/>
<reference evidence="1 2" key="1">
    <citation type="journal article" date="2013" name="PLoS ONE">
        <title>Assembly-driven community genomics of a hypersaline microbial ecosystem.</title>
        <authorList>
            <person name="Podell S."/>
            <person name="Ugalde J.A."/>
            <person name="Narasingarao P."/>
            <person name="Banfield J.F."/>
            <person name="Heidelberg K.B."/>
            <person name="Allen E.E."/>
        </authorList>
    </citation>
    <scope>NUCLEOTIDE SEQUENCE [LARGE SCALE GENOMIC DNA]</scope>
    <source>
        <strain evidence="2">J07HQW1</strain>
    </source>
</reference>
<organism evidence="1 2">
    <name type="scientific">Haloquadratum walsbyi J07HQW1</name>
    <dbReference type="NCBI Taxonomy" id="1238424"/>
    <lineage>
        <taxon>Archaea</taxon>
        <taxon>Methanobacteriati</taxon>
        <taxon>Methanobacteriota</taxon>
        <taxon>Stenosarchaea group</taxon>
        <taxon>Halobacteria</taxon>
        <taxon>Halobacteriales</taxon>
        <taxon>Haloferacaceae</taxon>
        <taxon>Haloquadratum</taxon>
    </lineage>
</organism>
<dbReference type="EMBL" id="KE356560">
    <property type="protein sequence ID" value="ERG91155.1"/>
    <property type="molecule type" value="Genomic_DNA"/>
</dbReference>
<protein>
    <submittedName>
        <fullName evidence="1">Uncharacterized protein</fullName>
    </submittedName>
</protein>
<dbReference type="Proteomes" id="UP000030649">
    <property type="component" value="Unassembled WGS sequence"/>
</dbReference>
<name>U1N3N3_9EURY</name>
<sequence length="76" mass="8771">MLVIRFPHRPCFQSGRTLMLTLTPEPPPVGRLRTLWSYPVHRHSYPRHITTSMVRKPRGGACPHAVNDVGLRLYQL</sequence>
<accession>U1N3N3</accession>